<feature type="region of interest" description="Disordered" evidence="4">
    <location>
        <begin position="1"/>
        <end position="45"/>
    </location>
</feature>
<comment type="caution">
    <text evidence="5">The sequence shown here is derived from an EMBL/GenBank/DDBJ whole genome shotgun (WGS) entry which is preliminary data.</text>
</comment>
<keyword evidence="6" id="KW-1185">Reference proteome</keyword>
<evidence type="ECO:0000313" key="6">
    <source>
        <dbReference type="Proteomes" id="UP000639338"/>
    </source>
</evidence>
<feature type="region of interest" description="Disordered" evidence="4">
    <location>
        <begin position="310"/>
        <end position="351"/>
    </location>
</feature>
<evidence type="ECO:0000256" key="2">
    <source>
        <dbReference type="ARBA" id="ARBA00023054"/>
    </source>
</evidence>
<dbReference type="EMBL" id="JACMRX010000003">
    <property type="protein sequence ID" value="KAF7994025.1"/>
    <property type="molecule type" value="Genomic_DNA"/>
</dbReference>
<dbReference type="PANTHER" id="PTHR19307">
    <property type="entry name" value="TUMOR PROTEIN D52"/>
    <property type="match status" value="1"/>
</dbReference>
<keyword evidence="2 3" id="KW-0175">Coiled coil</keyword>
<name>A0A835CV55_APHGI</name>
<organism evidence="5 6">
    <name type="scientific">Aphidius gifuensis</name>
    <name type="common">Parasitoid wasp</name>
    <dbReference type="NCBI Taxonomy" id="684658"/>
    <lineage>
        <taxon>Eukaryota</taxon>
        <taxon>Metazoa</taxon>
        <taxon>Ecdysozoa</taxon>
        <taxon>Arthropoda</taxon>
        <taxon>Hexapoda</taxon>
        <taxon>Insecta</taxon>
        <taxon>Pterygota</taxon>
        <taxon>Neoptera</taxon>
        <taxon>Endopterygota</taxon>
        <taxon>Hymenoptera</taxon>
        <taxon>Apocrita</taxon>
        <taxon>Ichneumonoidea</taxon>
        <taxon>Braconidae</taxon>
        <taxon>Aphidiinae</taxon>
        <taxon>Aphidius</taxon>
    </lineage>
</organism>
<evidence type="ECO:0008006" key="7">
    <source>
        <dbReference type="Google" id="ProtNLM"/>
    </source>
</evidence>
<evidence type="ECO:0000256" key="1">
    <source>
        <dbReference type="ARBA" id="ARBA00005702"/>
    </source>
</evidence>
<dbReference type="OrthoDB" id="10000687at2759"/>
<dbReference type="Proteomes" id="UP000639338">
    <property type="component" value="Unassembled WGS sequence"/>
</dbReference>
<accession>A0A835CV55</accession>
<evidence type="ECO:0000256" key="4">
    <source>
        <dbReference type="SAM" id="MobiDB-lite"/>
    </source>
</evidence>
<feature type="compositionally biased region" description="Basic and acidic residues" evidence="4">
    <location>
        <begin position="1"/>
        <end position="17"/>
    </location>
</feature>
<feature type="coiled-coil region" evidence="3">
    <location>
        <begin position="156"/>
        <end position="195"/>
    </location>
</feature>
<feature type="compositionally biased region" description="Basic and acidic residues" evidence="4">
    <location>
        <begin position="24"/>
        <end position="34"/>
    </location>
</feature>
<reference evidence="5 6" key="1">
    <citation type="submission" date="2020-08" db="EMBL/GenBank/DDBJ databases">
        <title>Aphidius gifuensis genome sequencing and assembly.</title>
        <authorList>
            <person name="Du Z."/>
        </authorList>
    </citation>
    <scope>NUCLEOTIDE SEQUENCE [LARGE SCALE GENOMIC DNA]</scope>
    <source>
        <strain evidence="5">YNYX2018</strain>
        <tissue evidence="5">Adults</tissue>
    </source>
</reference>
<dbReference type="GO" id="GO:0005737">
    <property type="term" value="C:cytoplasm"/>
    <property type="evidence" value="ECO:0007669"/>
    <property type="project" value="TreeGrafter"/>
</dbReference>
<dbReference type="PANTHER" id="PTHR19307:SF14">
    <property type="entry name" value="TUMOR PROTEIN D52"/>
    <property type="match status" value="1"/>
</dbReference>
<sequence length="351" mass="39648">MKDESIESHEKQLDTIEKSSTSNNHDKNQVHDPTNDDNEREFESLEYEEDVYYSKNVATPSFDDIDELSDEEIIVHCWKNSNGDLEEITVDDNDITFDDEPVNDNNKKKRRTIKIVFQELSKSYLEKINKNQNYKKLLEFVKGEDALNSGSMSPSADNVANELAGLTLEQQEAQKEEWNRELAKVEEEIQTLRHVLASKVRVSNELKRKLGITVWKDITEDVNQSLRNVKDSQVYQNVGEKLGHIGKAVSENSLFQKTESVCKQAAGLTTSILGGFGSGITMKIGQMRNSDSFRSLEERVGSAYENVKTKVVPSRSNSTQSFDEALREAEASRRASSVATSPTIPEEKLLS</sequence>
<evidence type="ECO:0000313" key="5">
    <source>
        <dbReference type="EMBL" id="KAF7994025.1"/>
    </source>
</evidence>
<proteinExistence type="inferred from homology"/>
<gene>
    <name evidence="5" type="ORF">HCN44_011294</name>
</gene>
<dbReference type="Pfam" id="PF04201">
    <property type="entry name" value="TPD52"/>
    <property type="match status" value="1"/>
</dbReference>
<evidence type="ECO:0000256" key="3">
    <source>
        <dbReference type="SAM" id="Coils"/>
    </source>
</evidence>
<comment type="similarity">
    <text evidence="1">Belongs to the TPD52 family.</text>
</comment>
<dbReference type="AlphaFoldDB" id="A0A835CV55"/>
<protein>
    <recommendedName>
        <fullName evidence="7">Tumor protein D54</fullName>
    </recommendedName>
</protein>
<feature type="compositionally biased region" description="Basic and acidic residues" evidence="4">
    <location>
        <begin position="324"/>
        <end position="333"/>
    </location>
</feature>
<dbReference type="InterPro" id="IPR007327">
    <property type="entry name" value="TPD52"/>
</dbReference>
<feature type="compositionally biased region" description="Acidic residues" evidence="4">
    <location>
        <begin position="35"/>
        <end position="45"/>
    </location>
</feature>